<accession>A0AAV4USP4</accession>
<reference evidence="1 2" key="1">
    <citation type="submission" date="2021-06" db="EMBL/GenBank/DDBJ databases">
        <title>Caerostris darwini draft genome.</title>
        <authorList>
            <person name="Kono N."/>
            <person name="Arakawa K."/>
        </authorList>
    </citation>
    <scope>NUCLEOTIDE SEQUENCE [LARGE SCALE GENOMIC DNA]</scope>
</reference>
<name>A0AAV4USP4_9ARAC</name>
<gene>
    <name evidence="1" type="primary">AVEN_113331_1</name>
    <name evidence="1" type="ORF">CDAR_311391</name>
</gene>
<keyword evidence="2" id="KW-1185">Reference proteome</keyword>
<proteinExistence type="predicted"/>
<dbReference type="EMBL" id="BPLQ01011912">
    <property type="protein sequence ID" value="GIY61042.1"/>
    <property type="molecule type" value="Genomic_DNA"/>
</dbReference>
<evidence type="ECO:0000313" key="1">
    <source>
        <dbReference type="EMBL" id="GIY61042.1"/>
    </source>
</evidence>
<evidence type="ECO:0000313" key="2">
    <source>
        <dbReference type="Proteomes" id="UP001054837"/>
    </source>
</evidence>
<protein>
    <submittedName>
        <fullName evidence="1">Uncharacterized protein</fullName>
    </submittedName>
</protein>
<comment type="caution">
    <text evidence="1">The sequence shown here is derived from an EMBL/GenBank/DDBJ whole genome shotgun (WGS) entry which is preliminary data.</text>
</comment>
<dbReference type="Proteomes" id="UP001054837">
    <property type="component" value="Unassembled WGS sequence"/>
</dbReference>
<organism evidence="1 2">
    <name type="scientific">Caerostris darwini</name>
    <dbReference type="NCBI Taxonomy" id="1538125"/>
    <lineage>
        <taxon>Eukaryota</taxon>
        <taxon>Metazoa</taxon>
        <taxon>Ecdysozoa</taxon>
        <taxon>Arthropoda</taxon>
        <taxon>Chelicerata</taxon>
        <taxon>Arachnida</taxon>
        <taxon>Araneae</taxon>
        <taxon>Araneomorphae</taxon>
        <taxon>Entelegynae</taxon>
        <taxon>Araneoidea</taxon>
        <taxon>Araneidae</taxon>
        <taxon>Caerostris</taxon>
    </lineage>
</organism>
<dbReference type="AlphaFoldDB" id="A0AAV4USP4"/>
<sequence>MIRGEPFQDFSLTPLALIFLSKHFPFQFQLVVFENYSEPADLLRNELSMLNDEDCDPVYMAPIDDTTRSSSWGANEEEDMYCVPYEDSDVAPPLPSPCLGPVNEPERFKRESPTFHLPPLNPPKLRYTGLPLENTLLW</sequence>